<keyword evidence="2 5" id="KW-0689">Ribosomal protein</keyword>
<name>A0A1G1Y7G2_9BACT</name>
<dbReference type="HAMAP" id="MF_00382">
    <property type="entry name" value="Ribosomal_bL20"/>
    <property type="match status" value="1"/>
</dbReference>
<evidence type="ECO:0000256" key="4">
    <source>
        <dbReference type="ARBA" id="ARBA00035172"/>
    </source>
</evidence>
<dbReference type="GO" id="GO:0003735">
    <property type="term" value="F:structural constituent of ribosome"/>
    <property type="evidence" value="ECO:0007669"/>
    <property type="project" value="InterPro"/>
</dbReference>
<proteinExistence type="inferred from homology"/>
<gene>
    <name evidence="5" type="primary">rplT</name>
    <name evidence="7" type="ORF">A2663_00580</name>
</gene>
<sequence length="115" mass="13357">MPRVKRGKTHVQKRNRLLKQAKGFMWRRKSTIKLARPAVLKAGVNAYIGRKRKKRDNRALWQVQINAGCRQNGLIYSRFINLLKKDKIELDRKVLAELAGKYPKVFAAICAEVKK</sequence>
<dbReference type="GO" id="GO:0005840">
    <property type="term" value="C:ribosome"/>
    <property type="evidence" value="ECO:0007669"/>
    <property type="project" value="UniProtKB-KW"/>
</dbReference>
<dbReference type="CDD" id="cd07026">
    <property type="entry name" value="Ribosomal_L20"/>
    <property type="match status" value="1"/>
</dbReference>
<evidence type="ECO:0000256" key="2">
    <source>
        <dbReference type="ARBA" id="ARBA00022980"/>
    </source>
</evidence>
<dbReference type="EMBL" id="MHIF01000016">
    <property type="protein sequence ID" value="OGY48272.1"/>
    <property type="molecule type" value="Genomic_DNA"/>
</dbReference>
<dbReference type="InterPro" id="IPR005813">
    <property type="entry name" value="Ribosomal_bL20"/>
</dbReference>
<dbReference type="AlphaFoldDB" id="A0A1G1Y7G2"/>
<dbReference type="Gene3D" id="1.10.1900.20">
    <property type="entry name" value="Ribosomal protein L20"/>
    <property type="match status" value="1"/>
</dbReference>
<evidence type="ECO:0000256" key="1">
    <source>
        <dbReference type="ARBA" id="ARBA00007698"/>
    </source>
</evidence>
<dbReference type="Proteomes" id="UP000178432">
    <property type="component" value="Unassembled WGS sequence"/>
</dbReference>
<protein>
    <recommendedName>
        <fullName evidence="4 5">Large ribosomal subunit protein bL20</fullName>
    </recommendedName>
</protein>
<dbReference type="Gene3D" id="6.10.160.10">
    <property type="match status" value="1"/>
</dbReference>
<comment type="caution">
    <text evidence="7">The sequence shown here is derived from an EMBL/GenBank/DDBJ whole genome shotgun (WGS) entry which is preliminary data.</text>
</comment>
<dbReference type="Pfam" id="PF00453">
    <property type="entry name" value="Ribosomal_L20"/>
    <property type="match status" value="1"/>
</dbReference>
<dbReference type="GO" id="GO:1990904">
    <property type="term" value="C:ribonucleoprotein complex"/>
    <property type="evidence" value="ECO:0007669"/>
    <property type="project" value="UniProtKB-KW"/>
</dbReference>
<evidence type="ECO:0000256" key="6">
    <source>
        <dbReference type="RuleBase" id="RU000560"/>
    </source>
</evidence>
<organism evidence="7 8">
    <name type="scientific">Candidatus Buchananbacteria bacterium RIFCSPHIGHO2_01_FULL_46_12</name>
    <dbReference type="NCBI Taxonomy" id="1797536"/>
    <lineage>
        <taxon>Bacteria</taxon>
        <taxon>Candidatus Buchananiibacteriota</taxon>
    </lineage>
</organism>
<evidence type="ECO:0000256" key="5">
    <source>
        <dbReference type="HAMAP-Rule" id="MF_00382"/>
    </source>
</evidence>
<evidence type="ECO:0000313" key="8">
    <source>
        <dbReference type="Proteomes" id="UP000178432"/>
    </source>
</evidence>
<keyword evidence="5 6" id="KW-0694">RNA-binding</keyword>
<comment type="similarity">
    <text evidence="1 5 6">Belongs to the bacterial ribosomal protein bL20 family.</text>
</comment>
<accession>A0A1G1Y7G2</accession>
<comment type="function">
    <text evidence="5 6">Binds directly to 23S ribosomal RNA and is necessary for the in vitro assembly process of the 50S ribosomal subunit. It is not involved in the protein synthesizing functions of that subunit.</text>
</comment>
<dbReference type="GO" id="GO:0000027">
    <property type="term" value="P:ribosomal large subunit assembly"/>
    <property type="evidence" value="ECO:0007669"/>
    <property type="project" value="UniProtKB-UniRule"/>
</dbReference>
<dbReference type="PRINTS" id="PR00062">
    <property type="entry name" value="RIBOSOMALL20"/>
</dbReference>
<keyword evidence="5 6" id="KW-0699">rRNA-binding</keyword>
<dbReference type="SUPFAM" id="SSF74731">
    <property type="entry name" value="Ribosomal protein L20"/>
    <property type="match status" value="1"/>
</dbReference>
<keyword evidence="3 5" id="KW-0687">Ribonucleoprotein</keyword>
<dbReference type="GO" id="GO:0006412">
    <property type="term" value="P:translation"/>
    <property type="evidence" value="ECO:0007669"/>
    <property type="project" value="InterPro"/>
</dbReference>
<dbReference type="GO" id="GO:0019843">
    <property type="term" value="F:rRNA binding"/>
    <property type="evidence" value="ECO:0007669"/>
    <property type="project" value="UniProtKB-UniRule"/>
</dbReference>
<dbReference type="FunFam" id="1.10.1900.20:FF:000001">
    <property type="entry name" value="50S ribosomal protein L20"/>
    <property type="match status" value="1"/>
</dbReference>
<evidence type="ECO:0000256" key="3">
    <source>
        <dbReference type="ARBA" id="ARBA00023274"/>
    </source>
</evidence>
<dbReference type="PANTHER" id="PTHR10986">
    <property type="entry name" value="39S RIBOSOMAL PROTEIN L20"/>
    <property type="match status" value="1"/>
</dbReference>
<dbReference type="InterPro" id="IPR035566">
    <property type="entry name" value="Ribosomal_protein_bL20_C"/>
</dbReference>
<reference evidence="7 8" key="1">
    <citation type="journal article" date="2016" name="Nat. Commun.">
        <title>Thousands of microbial genomes shed light on interconnected biogeochemical processes in an aquifer system.</title>
        <authorList>
            <person name="Anantharaman K."/>
            <person name="Brown C.T."/>
            <person name="Hug L.A."/>
            <person name="Sharon I."/>
            <person name="Castelle C.J."/>
            <person name="Probst A.J."/>
            <person name="Thomas B.C."/>
            <person name="Singh A."/>
            <person name="Wilkins M.J."/>
            <person name="Karaoz U."/>
            <person name="Brodie E.L."/>
            <person name="Williams K.H."/>
            <person name="Hubbard S.S."/>
            <person name="Banfield J.F."/>
        </authorList>
    </citation>
    <scope>NUCLEOTIDE SEQUENCE [LARGE SCALE GENOMIC DNA]</scope>
</reference>
<dbReference type="NCBIfam" id="TIGR01032">
    <property type="entry name" value="rplT_bact"/>
    <property type="match status" value="1"/>
</dbReference>
<evidence type="ECO:0000313" key="7">
    <source>
        <dbReference type="EMBL" id="OGY48272.1"/>
    </source>
</evidence>